<accession>A0A5N6U4Y6</accession>
<feature type="region of interest" description="Disordered" evidence="1">
    <location>
        <begin position="155"/>
        <end position="181"/>
    </location>
</feature>
<keyword evidence="3" id="KW-1185">Reference proteome</keyword>
<dbReference type="Proteomes" id="UP000325780">
    <property type="component" value="Unassembled WGS sequence"/>
</dbReference>
<dbReference type="OrthoDB" id="3508621at2759"/>
<reference evidence="2 3" key="1">
    <citation type="submission" date="2019-04" db="EMBL/GenBank/DDBJ databases">
        <title>Friends and foes A comparative genomics study of 23 Aspergillus species from section Flavi.</title>
        <authorList>
            <consortium name="DOE Joint Genome Institute"/>
            <person name="Kjaerbolling I."/>
            <person name="Vesth T."/>
            <person name="Frisvad J.C."/>
            <person name="Nybo J.L."/>
            <person name="Theobald S."/>
            <person name="Kildgaard S."/>
            <person name="Isbrandt T."/>
            <person name="Kuo A."/>
            <person name="Sato A."/>
            <person name="Lyhne E.K."/>
            <person name="Kogle M.E."/>
            <person name="Wiebenga A."/>
            <person name="Kun R.S."/>
            <person name="Lubbers R.J."/>
            <person name="Makela M.R."/>
            <person name="Barry K."/>
            <person name="Chovatia M."/>
            <person name="Clum A."/>
            <person name="Daum C."/>
            <person name="Haridas S."/>
            <person name="He G."/>
            <person name="LaButti K."/>
            <person name="Lipzen A."/>
            <person name="Mondo S."/>
            <person name="Riley R."/>
            <person name="Salamov A."/>
            <person name="Simmons B.A."/>
            <person name="Magnuson J.K."/>
            <person name="Henrissat B."/>
            <person name="Mortensen U.H."/>
            <person name="Larsen T.O."/>
            <person name="Devries R.P."/>
            <person name="Grigoriev I.V."/>
            <person name="Machida M."/>
            <person name="Baker S.E."/>
            <person name="Andersen M.R."/>
        </authorList>
    </citation>
    <scope>NUCLEOTIDE SEQUENCE [LARGE SCALE GENOMIC DNA]</scope>
    <source>
        <strain evidence="2 3">IBT 18842</strain>
    </source>
</reference>
<evidence type="ECO:0000313" key="2">
    <source>
        <dbReference type="EMBL" id="KAE8153590.1"/>
    </source>
</evidence>
<evidence type="ECO:0000256" key="1">
    <source>
        <dbReference type="SAM" id="MobiDB-lite"/>
    </source>
</evidence>
<feature type="region of interest" description="Disordered" evidence="1">
    <location>
        <begin position="117"/>
        <end position="138"/>
    </location>
</feature>
<sequence length="401" mass="45481">MSDAPIKLPVDLRAWQTAVENYDLIGKTVHTAQLASGSKMTYAQFLLLRILWKTHLGMRLFRPPPVLEPYLVQADKLLAGSQSWKKYCSSIEEGQIPGGSFAIARYYQVKAANNKEHMRPDSFDTPVSKHHTRGNTRRKLEEEFRKVQINITPSKRPTIVSRTPEQKEHDGDDDGDNDSVILEGSDVSEESEVPSIPVTPAALVPEELHQLMFPPTRDEQIVNTALVVFLNSLTIHFDAITRCDWTLHRKAFVAQFEAAQYEARTDGYLDDGKENPWGIIEVKPITRALFRQSRFQIQEGCQMSGWIKEDTDAPLDKLRCHISQNRHEIFITIAEYDSGYVSYLRKKPAAGEPPSFLTMHQYGPWNTQDAGHMKKLGPILLALTLYAESEVKKAEMTQSSE</sequence>
<feature type="compositionally biased region" description="Basic residues" evidence="1">
    <location>
        <begin position="128"/>
        <end position="137"/>
    </location>
</feature>
<gene>
    <name evidence="2" type="ORF">BDV25DRAFT_149138</name>
</gene>
<name>A0A5N6U4Y6_ASPAV</name>
<protein>
    <submittedName>
        <fullName evidence="2">Uncharacterized protein</fullName>
    </submittedName>
</protein>
<dbReference type="EMBL" id="ML742037">
    <property type="protein sequence ID" value="KAE8153590.1"/>
    <property type="molecule type" value="Genomic_DNA"/>
</dbReference>
<evidence type="ECO:0000313" key="3">
    <source>
        <dbReference type="Proteomes" id="UP000325780"/>
    </source>
</evidence>
<proteinExistence type="predicted"/>
<dbReference type="AlphaFoldDB" id="A0A5N6U4Y6"/>
<organism evidence="2 3">
    <name type="scientific">Aspergillus avenaceus</name>
    <dbReference type="NCBI Taxonomy" id="36643"/>
    <lineage>
        <taxon>Eukaryota</taxon>
        <taxon>Fungi</taxon>
        <taxon>Dikarya</taxon>
        <taxon>Ascomycota</taxon>
        <taxon>Pezizomycotina</taxon>
        <taxon>Eurotiomycetes</taxon>
        <taxon>Eurotiomycetidae</taxon>
        <taxon>Eurotiales</taxon>
        <taxon>Aspergillaceae</taxon>
        <taxon>Aspergillus</taxon>
        <taxon>Aspergillus subgen. Circumdati</taxon>
    </lineage>
</organism>